<dbReference type="KEGG" id="ccro:CMC5_072210"/>
<evidence type="ECO:0000256" key="2">
    <source>
        <dbReference type="ARBA" id="ARBA00022741"/>
    </source>
</evidence>
<organism evidence="7 8">
    <name type="scientific">Chondromyces crocatus</name>
    <dbReference type="NCBI Taxonomy" id="52"/>
    <lineage>
        <taxon>Bacteria</taxon>
        <taxon>Pseudomonadati</taxon>
        <taxon>Myxococcota</taxon>
        <taxon>Polyangia</taxon>
        <taxon>Polyangiales</taxon>
        <taxon>Polyangiaceae</taxon>
        <taxon>Chondromyces</taxon>
    </lineage>
</organism>
<dbReference type="InterPro" id="IPR008271">
    <property type="entry name" value="Ser/Thr_kinase_AS"/>
</dbReference>
<keyword evidence="4 5" id="KW-0067">ATP-binding</keyword>
<dbReference type="AlphaFoldDB" id="A0A0K1EQ99"/>
<evidence type="ECO:0000256" key="4">
    <source>
        <dbReference type="ARBA" id="ARBA00022840"/>
    </source>
</evidence>
<dbReference type="Gene3D" id="3.30.200.20">
    <property type="entry name" value="Phosphorylase Kinase, domain 1"/>
    <property type="match status" value="1"/>
</dbReference>
<dbReference type="GO" id="GO:0004674">
    <property type="term" value="F:protein serine/threonine kinase activity"/>
    <property type="evidence" value="ECO:0007669"/>
    <property type="project" value="TreeGrafter"/>
</dbReference>
<dbReference type="Proteomes" id="UP000067626">
    <property type="component" value="Chromosome"/>
</dbReference>
<evidence type="ECO:0000313" key="7">
    <source>
        <dbReference type="EMBL" id="AKT42994.1"/>
    </source>
</evidence>
<name>A0A0K1EQ99_CHOCO</name>
<gene>
    <name evidence="7" type="ORF">CMC5_072210</name>
</gene>
<dbReference type="InterPro" id="IPR000719">
    <property type="entry name" value="Prot_kinase_dom"/>
</dbReference>
<dbReference type="InterPro" id="IPR011009">
    <property type="entry name" value="Kinase-like_dom_sf"/>
</dbReference>
<accession>A0A0K1EQ99</accession>
<dbReference type="InterPro" id="IPR017441">
    <property type="entry name" value="Protein_kinase_ATP_BS"/>
</dbReference>
<dbReference type="RefSeq" id="WP_050434535.1">
    <property type="nucleotide sequence ID" value="NZ_CP012159.1"/>
</dbReference>
<proteinExistence type="predicted"/>
<keyword evidence="3" id="KW-0418">Kinase</keyword>
<feature type="domain" description="Protein kinase" evidence="6">
    <location>
        <begin position="15"/>
        <end position="286"/>
    </location>
</feature>
<evidence type="ECO:0000313" key="8">
    <source>
        <dbReference type="Proteomes" id="UP000067626"/>
    </source>
</evidence>
<dbReference type="GO" id="GO:0005524">
    <property type="term" value="F:ATP binding"/>
    <property type="evidence" value="ECO:0007669"/>
    <property type="project" value="UniProtKB-UniRule"/>
</dbReference>
<dbReference type="OrthoDB" id="9779541at2"/>
<dbReference type="PROSITE" id="PS50011">
    <property type="entry name" value="PROTEIN_KINASE_DOM"/>
    <property type="match status" value="1"/>
</dbReference>
<keyword evidence="8" id="KW-1185">Reference proteome</keyword>
<evidence type="ECO:0000256" key="3">
    <source>
        <dbReference type="ARBA" id="ARBA00022777"/>
    </source>
</evidence>
<dbReference type="PROSITE" id="PS00108">
    <property type="entry name" value="PROTEIN_KINASE_ST"/>
    <property type="match status" value="1"/>
</dbReference>
<protein>
    <recommendedName>
        <fullName evidence="6">Protein kinase domain-containing protein</fullName>
    </recommendedName>
</protein>
<dbReference type="PANTHER" id="PTHR43289">
    <property type="entry name" value="MITOGEN-ACTIVATED PROTEIN KINASE KINASE KINASE 20-RELATED"/>
    <property type="match status" value="1"/>
</dbReference>
<dbReference type="Gene3D" id="1.10.510.10">
    <property type="entry name" value="Transferase(Phosphotransferase) domain 1"/>
    <property type="match status" value="1"/>
</dbReference>
<dbReference type="EMBL" id="CP012159">
    <property type="protein sequence ID" value="AKT42994.1"/>
    <property type="molecule type" value="Genomic_DNA"/>
</dbReference>
<dbReference type="CDD" id="cd14014">
    <property type="entry name" value="STKc_PknB_like"/>
    <property type="match status" value="1"/>
</dbReference>
<feature type="binding site" evidence="5">
    <location>
        <position position="44"/>
    </location>
    <ligand>
        <name>ATP</name>
        <dbReference type="ChEBI" id="CHEBI:30616"/>
    </ligand>
</feature>
<dbReference type="SMART" id="SM00220">
    <property type="entry name" value="S_TKc"/>
    <property type="match status" value="1"/>
</dbReference>
<dbReference type="PROSITE" id="PS00107">
    <property type="entry name" value="PROTEIN_KINASE_ATP"/>
    <property type="match status" value="1"/>
</dbReference>
<sequence>MSPPLDLGDTIAGVYRLERVLGRGGMGIVYAATHLPTQVVRAVKVMLPEAARHPRAVKSFLSESWTACALQGEHVVRVLDVGEHRGLPFMAMELLEGRDLGAVLAERKALPAPEAAHYALQICEALTEAHVHGVVHRDIKPENVFLAHRPDGTTLIKVLDFGLAKVEAIAFPAGSATPRASLIGSPCFMSPEQILGDEIDGRSDLWSLGVLLYRMVTSQLPFRSVGRVGIASLLAAILKADPMPPAELLPSIPAGLAAIILRCLDKNRDARYGSAPELAMALAPFAPPEAAPTLARLKRAARSDLAPPVHVPRLPIPPVGLRRSSIPPAGLVSPSIPPAAATRISAPPPSKPGFNPTLWSTVPPPSRPGFNPTLWSTVPPPSRPAFNDPLWSTVPPPSVPLPPPRHGGARHAMAFMASASLLAAASSLGVDVPRTALPPSPATAEAGIAAQVRALLAALRAPERPIER</sequence>
<evidence type="ECO:0000256" key="5">
    <source>
        <dbReference type="PROSITE-ProRule" id="PRU10141"/>
    </source>
</evidence>
<evidence type="ECO:0000256" key="1">
    <source>
        <dbReference type="ARBA" id="ARBA00022679"/>
    </source>
</evidence>
<keyword evidence="2 5" id="KW-0547">Nucleotide-binding</keyword>
<dbReference type="Pfam" id="PF00069">
    <property type="entry name" value="Pkinase"/>
    <property type="match status" value="1"/>
</dbReference>
<reference evidence="7 8" key="1">
    <citation type="submission" date="2015-07" db="EMBL/GenBank/DDBJ databases">
        <title>Genome analysis of myxobacterium Chondromyces crocatus Cm c5 reveals a high potential for natural compound synthesis and the genetic basis for the loss of fruiting body formation.</title>
        <authorList>
            <person name="Zaburannyi N."/>
            <person name="Bunk B."/>
            <person name="Maier J."/>
            <person name="Overmann J."/>
            <person name="Mueller R."/>
        </authorList>
    </citation>
    <scope>NUCLEOTIDE SEQUENCE [LARGE SCALE GENOMIC DNA]</scope>
    <source>
        <strain evidence="7 8">Cm c5</strain>
    </source>
</reference>
<keyword evidence="1" id="KW-0808">Transferase</keyword>
<dbReference type="STRING" id="52.CMC5_072210"/>
<dbReference type="PANTHER" id="PTHR43289:SF34">
    <property type="entry name" value="SERINE_THREONINE-PROTEIN KINASE YBDM-RELATED"/>
    <property type="match status" value="1"/>
</dbReference>
<dbReference type="SUPFAM" id="SSF56112">
    <property type="entry name" value="Protein kinase-like (PK-like)"/>
    <property type="match status" value="1"/>
</dbReference>
<evidence type="ECO:0000259" key="6">
    <source>
        <dbReference type="PROSITE" id="PS50011"/>
    </source>
</evidence>